<evidence type="ECO:0000313" key="3">
    <source>
        <dbReference type="EMBL" id="OGM45282.1"/>
    </source>
</evidence>
<dbReference type="InterPro" id="IPR043127">
    <property type="entry name" value="Sec-1-like_dom3a"/>
</dbReference>
<dbReference type="Proteomes" id="UP000179179">
    <property type="component" value="Unassembled WGS sequence"/>
</dbReference>
<comment type="similarity">
    <text evidence="1">Belongs to the STXBP/unc-18/SEC1 family.</text>
</comment>
<dbReference type="InterPro" id="IPR001619">
    <property type="entry name" value="Sec1-like"/>
</dbReference>
<proteinExistence type="inferred from homology"/>
<keyword evidence="4" id="KW-1185">Reference proteome</keyword>
<evidence type="ECO:0000256" key="2">
    <source>
        <dbReference type="SAM" id="MobiDB-lite"/>
    </source>
</evidence>
<evidence type="ECO:0000313" key="4">
    <source>
        <dbReference type="Proteomes" id="UP000179179"/>
    </source>
</evidence>
<dbReference type="Gene3D" id="3.40.50.1910">
    <property type="match status" value="1"/>
</dbReference>
<gene>
    <name evidence="3" type="ORF">ABOM_006418</name>
</gene>
<dbReference type="Pfam" id="PF00995">
    <property type="entry name" value="Sec1"/>
    <property type="match status" value="1"/>
</dbReference>
<feature type="region of interest" description="Disordered" evidence="2">
    <location>
        <begin position="651"/>
        <end position="677"/>
    </location>
</feature>
<sequence length="704" mass="77169">MASHSMSLRDRQVVSIQKILNLNHDPQTEDSHHDTSAQGLISTPILNEDGDPIWKVLVFDSMGRDVISSVLRVNDLRTWGVTIHLNINSNRYPIPDVPVVYLVEPTPANLQMITNDLARGLYTPAYVNFLSSVPRPLLEDFASQIATTGTSEHIAQVYDQYLNFIVAEPDLFSLGLGHDAYWKINSAQTSDEDLDAIIDKIVSGLFSVSVTMGSIPIIRCPKGGAAELIATKLDRKLRDHILNSKDNLFSTNKKSTPGVPSSRPVLVIVDRNVDLVPMLSHSWTYQSLVQDVLQMRLNRITIETADEANPGKVTKKAYDLNSNDFFWKRNAGAPFPQVAEDIDAELTKYKEDANEITKKTGASSIEDLQNDTSTSAQHLKAAITLLPELRERKSILDMHMNIATALLQGIKDRQLDNFFELEENITKQSKTQILELINDPAKGSEPTDKLRLFLIWFLSTETELNRADMSQFEEALTRVGVQDVSPIAYVKQVREVTRMTMMTTAAPQQQSSDLFRGFSSLSNRLTDRIASGALGANFDSLISGVKNFLPANKDLTLTKITESLMDPASASSSAIAKTESYLYFDPRSANARGAMPPASASRNAQSPATSGAPGPGTGASFGQRRQAFNEAIVFTVGGGSMDEYGNLQDWVHQTSGQPSGDGAGAGRGTASQGTPRRRVVYGSTDLMNANEFLTESLAKLGHES</sequence>
<protein>
    <submittedName>
        <fullName evidence="3">Protein sly1</fullName>
    </submittedName>
</protein>
<dbReference type="EMBL" id="LYCR01000044">
    <property type="protein sequence ID" value="OGM45282.1"/>
    <property type="molecule type" value="Genomic_DNA"/>
</dbReference>
<name>A0A1F8A0M6_9EURO</name>
<dbReference type="Gene3D" id="3.40.50.2060">
    <property type="match status" value="1"/>
</dbReference>
<evidence type="ECO:0000256" key="1">
    <source>
        <dbReference type="ARBA" id="ARBA00009884"/>
    </source>
</evidence>
<dbReference type="AlphaFoldDB" id="A0A1F8A0M6"/>
<dbReference type="PIRSF" id="PIRSF005715">
    <property type="entry name" value="VPS45_Sec1"/>
    <property type="match status" value="1"/>
</dbReference>
<dbReference type="RefSeq" id="XP_022388999.1">
    <property type="nucleotide sequence ID" value="XM_022533547.1"/>
</dbReference>
<feature type="region of interest" description="Disordered" evidence="2">
    <location>
        <begin position="592"/>
        <end position="622"/>
    </location>
</feature>
<dbReference type="PANTHER" id="PTHR11679">
    <property type="entry name" value="VESICLE PROTEIN SORTING-ASSOCIATED"/>
    <property type="match status" value="1"/>
</dbReference>
<dbReference type="InterPro" id="IPR027482">
    <property type="entry name" value="Sec1-like_dom2"/>
</dbReference>
<dbReference type="STRING" id="109264.A0A1F8A0M6"/>
<comment type="caution">
    <text evidence="3">The sequence shown here is derived from an EMBL/GenBank/DDBJ whole genome shotgun (WGS) entry which is preliminary data.</text>
</comment>
<dbReference type="InterPro" id="IPR043154">
    <property type="entry name" value="Sec-1-like_dom1"/>
</dbReference>
<dbReference type="Gene3D" id="3.90.830.10">
    <property type="entry name" value="Syntaxin Binding Protein 1, Chain A, domain 2"/>
    <property type="match status" value="1"/>
</dbReference>
<reference evidence="3 4" key="1">
    <citation type="journal article" date="2016" name="Genome Biol. Evol.">
        <title>Draft genome sequence of an aflatoxigenic Aspergillus species, A. bombycis.</title>
        <authorList>
            <person name="Moore G.G."/>
            <person name="Mack B.M."/>
            <person name="Beltz S.B."/>
            <person name="Gilbert M.K."/>
        </authorList>
    </citation>
    <scope>NUCLEOTIDE SEQUENCE [LARGE SCALE GENOMIC DNA]</scope>
    <source>
        <strain evidence="4">NRRL 26010</strain>
    </source>
</reference>
<dbReference type="SUPFAM" id="SSF56815">
    <property type="entry name" value="Sec1/munc18-like (SM) proteins"/>
    <property type="match status" value="1"/>
</dbReference>
<organism evidence="3 4">
    <name type="scientific">Aspergillus bombycis</name>
    <dbReference type="NCBI Taxonomy" id="109264"/>
    <lineage>
        <taxon>Eukaryota</taxon>
        <taxon>Fungi</taxon>
        <taxon>Dikarya</taxon>
        <taxon>Ascomycota</taxon>
        <taxon>Pezizomycotina</taxon>
        <taxon>Eurotiomycetes</taxon>
        <taxon>Eurotiomycetidae</taxon>
        <taxon>Eurotiales</taxon>
        <taxon>Aspergillaceae</taxon>
        <taxon>Aspergillus</taxon>
    </lineage>
</organism>
<dbReference type="InterPro" id="IPR036045">
    <property type="entry name" value="Sec1-like_sf"/>
</dbReference>
<dbReference type="GO" id="GO:0016192">
    <property type="term" value="P:vesicle-mediated transport"/>
    <property type="evidence" value="ECO:0007669"/>
    <property type="project" value="InterPro"/>
</dbReference>
<dbReference type="OrthoDB" id="10251230at2759"/>
<dbReference type="GeneID" id="34449808"/>
<dbReference type="Gene3D" id="1.25.40.60">
    <property type="match status" value="1"/>
</dbReference>
<accession>A0A1F8A0M6</accession>